<dbReference type="PANTHER" id="PTHR30135">
    <property type="entry name" value="UNCHARACTERIZED PROTEIN YVCK-RELATED"/>
    <property type="match status" value="1"/>
</dbReference>
<dbReference type="SUPFAM" id="SSF142338">
    <property type="entry name" value="CofD-like"/>
    <property type="match status" value="1"/>
</dbReference>
<keyword evidence="1 2" id="KW-0963">Cytoplasm</keyword>
<proteinExistence type="inferred from homology"/>
<name>A0A2H0VAE0_9BACT</name>
<dbReference type="CDD" id="cd07187">
    <property type="entry name" value="YvcK_like"/>
    <property type="match status" value="1"/>
</dbReference>
<protein>
    <recommendedName>
        <fullName evidence="2">Putative gluconeogenesis factor</fullName>
    </recommendedName>
</protein>
<dbReference type="AlphaFoldDB" id="A0A2H0VAE0"/>
<dbReference type="GO" id="GO:0005737">
    <property type="term" value="C:cytoplasm"/>
    <property type="evidence" value="ECO:0007669"/>
    <property type="project" value="UniProtKB-SubCell"/>
</dbReference>
<dbReference type="NCBIfam" id="TIGR01826">
    <property type="entry name" value="CofD_related"/>
    <property type="match status" value="1"/>
</dbReference>
<dbReference type="Gene3D" id="3.40.50.10680">
    <property type="entry name" value="CofD-like domains"/>
    <property type="match status" value="1"/>
</dbReference>
<dbReference type="Pfam" id="PF01933">
    <property type="entry name" value="CofD"/>
    <property type="match status" value="1"/>
</dbReference>
<dbReference type="InterPro" id="IPR038136">
    <property type="entry name" value="CofD-like_dom_sf"/>
</dbReference>
<evidence type="ECO:0000256" key="2">
    <source>
        <dbReference type="HAMAP-Rule" id="MF_00973"/>
    </source>
</evidence>
<dbReference type="InterPro" id="IPR010119">
    <property type="entry name" value="Gluconeogen_factor"/>
</dbReference>
<evidence type="ECO:0000313" key="4">
    <source>
        <dbReference type="Proteomes" id="UP000230922"/>
    </source>
</evidence>
<dbReference type="Proteomes" id="UP000230922">
    <property type="component" value="Unassembled WGS sequence"/>
</dbReference>
<comment type="similarity">
    <text evidence="2">Belongs to the gluconeogenesis factor family.</text>
</comment>
<dbReference type="GO" id="GO:0008360">
    <property type="term" value="P:regulation of cell shape"/>
    <property type="evidence" value="ECO:0007669"/>
    <property type="project" value="UniProtKB-UniRule"/>
</dbReference>
<dbReference type="HAMAP" id="MF_00973">
    <property type="entry name" value="Gluconeogen_factor"/>
    <property type="match status" value="1"/>
</dbReference>
<dbReference type="PANTHER" id="PTHR30135:SF3">
    <property type="entry name" value="GLUCONEOGENESIS FACTOR-RELATED"/>
    <property type="match status" value="1"/>
</dbReference>
<dbReference type="InterPro" id="IPR002882">
    <property type="entry name" value="CofD"/>
</dbReference>
<comment type="function">
    <text evidence="2">Required for morphogenesis under gluconeogenic growth conditions.</text>
</comment>
<sequence length="322" mass="34758">MKNIVIIGGGTGTFTLLSGLRKFPTNNSVIVSSADDGGSTGRLRKELDVFPPGDLRQCLLGLSYTEKETQDLFAYRFEKGELQGHTVGNIIIAALSKTLGGVESAIKQASKMLNVRGEVVPVTLFPTKLSATLNNGKTVVGEHNIDEPKIKSRPAIKSLQLSPSAPANKRVLRSLERADVIVLGPGDLFTSILPNLLVKGVSEAIAKSKAKKVLVVNLMTKKGQTDNFTAADFVNTVNKYLGKAKLDTVIINNKKPAVNILAKYKKEGAKLIAAEGVKKLKIKAIAKDLLSKNVFGKVNGDSLKRSYLRHDPDKLAKIIYEL</sequence>
<evidence type="ECO:0000256" key="1">
    <source>
        <dbReference type="ARBA" id="ARBA00022490"/>
    </source>
</evidence>
<comment type="subcellular location">
    <subcellularLocation>
        <location evidence="2">Cytoplasm</location>
    </subcellularLocation>
</comment>
<organism evidence="3 4">
    <name type="scientific">Candidatus Doudnabacteria bacterium CG10_big_fil_rev_8_21_14_0_10_42_18</name>
    <dbReference type="NCBI Taxonomy" id="1974552"/>
    <lineage>
        <taxon>Bacteria</taxon>
        <taxon>Candidatus Doudnaibacteriota</taxon>
    </lineage>
</organism>
<gene>
    <name evidence="3" type="ORF">COT92_03075</name>
</gene>
<accession>A0A2H0VAE0</accession>
<reference evidence="4" key="1">
    <citation type="submission" date="2017-09" db="EMBL/GenBank/DDBJ databases">
        <title>Depth-based differentiation of microbial function through sediment-hosted aquifers and enrichment of novel symbionts in the deep terrestrial subsurface.</title>
        <authorList>
            <person name="Probst A.J."/>
            <person name="Ladd B."/>
            <person name="Jarett J.K."/>
            <person name="Geller-Mcgrath D.E."/>
            <person name="Sieber C.M.K."/>
            <person name="Emerson J.B."/>
            <person name="Anantharaman K."/>
            <person name="Thomas B.C."/>
            <person name="Malmstrom R."/>
            <person name="Stieglmeier M."/>
            <person name="Klingl A."/>
            <person name="Woyke T."/>
            <person name="Ryan C.M."/>
            <person name="Banfield J.F."/>
        </authorList>
    </citation>
    <scope>NUCLEOTIDE SEQUENCE [LARGE SCALE GENOMIC DNA]</scope>
</reference>
<comment type="caution">
    <text evidence="3">The sequence shown here is derived from an EMBL/GenBank/DDBJ whole genome shotgun (WGS) entry which is preliminary data.</text>
</comment>
<dbReference type="EMBL" id="PFAK01000050">
    <property type="protein sequence ID" value="PIR96066.1"/>
    <property type="molecule type" value="Genomic_DNA"/>
</dbReference>
<evidence type="ECO:0000313" key="3">
    <source>
        <dbReference type="EMBL" id="PIR96066.1"/>
    </source>
</evidence>
<dbReference type="GO" id="GO:0043743">
    <property type="term" value="F:LPPG:FO 2-phospho-L-lactate transferase activity"/>
    <property type="evidence" value="ECO:0007669"/>
    <property type="project" value="InterPro"/>
</dbReference>